<dbReference type="Pfam" id="PF02635">
    <property type="entry name" value="DsrE"/>
    <property type="match status" value="1"/>
</dbReference>
<accession>A0ABR5VM45</accession>
<proteinExistence type="predicted"/>
<dbReference type="PANTHER" id="PTHR34874">
    <property type="entry name" value="PROTEIN YCHN"/>
    <property type="match status" value="1"/>
</dbReference>
<gene>
    <name evidence="1" type="ORF">AY586_06450</name>
</gene>
<organism evidence="1 2">
    <name type="scientific">Marichromatium gracile</name>
    <name type="common">Chromatium gracile</name>
    <dbReference type="NCBI Taxonomy" id="1048"/>
    <lineage>
        <taxon>Bacteria</taxon>
        <taxon>Pseudomonadati</taxon>
        <taxon>Pseudomonadota</taxon>
        <taxon>Gammaproteobacteria</taxon>
        <taxon>Chromatiales</taxon>
        <taxon>Chromatiaceae</taxon>
        <taxon>Marichromatium</taxon>
    </lineage>
</organism>
<comment type="caution">
    <text evidence="1">The sequence shown here is derived from an EMBL/GenBank/DDBJ whole genome shotgun (WGS) entry which is preliminary data.</text>
</comment>
<dbReference type="SUPFAM" id="SSF75169">
    <property type="entry name" value="DsrEFH-like"/>
    <property type="match status" value="1"/>
</dbReference>
<dbReference type="Proteomes" id="UP000075766">
    <property type="component" value="Unassembled WGS sequence"/>
</dbReference>
<reference evidence="1 2" key="1">
    <citation type="submission" date="2016-02" db="EMBL/GenBank/DDBJ databases">
        <title>Genome sequence of Marichromatium gracile YL-28, a purple sulfur bacterium.</title>
        <authorList>
            <person name="Zhao C."/>
            <person name="Hong X."/>
            <person name="Chen S."/>
            <person name="Yang S."/>
        </authorList>
    </citation>
    <scope>NUCLEOTIDE SEQUENCE [LARGE SCALE GENOMIC DNA]</scope>
    <source>
        <strain evidence="1 2">YL28</strain>
    </source>
</reference>
<dbReference type="RefSeq" id="WP_062271748.1">
    <property type="nucleotide sequence ID" value="NZ_LSYU01000013.1"/>
</dbReference>
<evidence type="ECO:0000313" key="2">
    <source>
        <dbReference type="Proteomes" id="UP000075766"/>
    </source>
</evidence>
<dbReference type="PANTHER" id="PTHR34874:SF1">
    <property type="entry name" value="PROTEIN YCHN"/>
    <property type="match status" value="1"/>
</dbReference>
<keyword evidence="2" id="KW-1185">Reference proteome</keyword>
<evidence type="ECO:0000313" key="1">
    <source>
        <dbReference type="EMBL" id="KXX66207.1"/>
    </source>
</evidence>
<dbReference type="Gene3D" id="3.40.1260.10">
    <property type="entry name" value="DsrEFH-like"/>
    <property type="match status" value="1"/>
</dbReference>
<name>A0ABR5VM45_MARGR</name>
<protein>
    <submittedName>
        <fullName evidence="1">Sulfur reduction protein DsrE</fullName>
    </submittedName>
</protein>
<dbReference type="InterPro" id="IPR027396">
    <property type="entry name" value="DsrEFH-like"/>
</dbReference>
<sequence length="118" mass="12992">MTILIVLNHHPYDSTDVTWNALRLAATLLDQGQQVRLFLMNDAVDLARDACRPPEGYDQDLGAMLKALIAREVPVQVCGSCMARCGLYRNQPYFAGAESSTMAVLADWVASSDKVLTF</sequence>
<dbReference type="EMBL" id="LSYU01000013">
    <property type="protein sequence ID" value="KXX66207.1"/>
    <property type="molecule type" value="Genomic_DNA"/>
</dbReference>
<dbReference type="InterPro" id="IPR003787">
    <property type="entry name" value="Sulphur_relay_DsrE/F-like"/>
</dbReference>